<organism evidence="1 2">
    <name type="scientific">Chryseolinea serpens</name>
    <dbReference type="NCBI Taxonomy" id="947013"/>
    <lineage>
        <taxon>Bacteria</taxon>
        <taxon>Pseudomonadati</taxon>
        <taxon>Bacteroidota</taxon>
        <taxon>Cytophagia</taxon>
        <taxon>Cytophagales</taxon>
        <taxon>Fulvivirgaceae</taxon>
        <taxon>Chryseolinea</taxon>
    </lineage>
</organism>
<keyword evidence="2" id="KW-1185">Reference proteome</keyword>
<dbReference type="InterPro" id="IPR023353">
    <property type="entry name" value="LemA-like_dom_sf"/>
</dbReference>
<accession>A0A1M5UEY9</accession>
<dbReference type="OrthoDB" id="977766at2"/>
<gene>
    <name evidence="1" type="ORF">SAMN04488109_4640</name>
</gene>
<dbReference type="AlphaFoldDB" id="A0A1M5UEY9"/>
<dbReference type="Proteomes" id="UP000184212">
    <property type="component" value="Unassembled WGS sequence"/>
</dbReference>
<dbReference type="RefSeq" id="WP_143165049.1">
    <property type="nucleotide sequence ID" value="NZ_FQWQ01000003.1"/>
</dbReference>
<dbReference type="EMBL" id="FQWQ01000003">
    <property type="protein sequence ID" value="SHH61500.1"/>
    <property type="molecule type" value="Genomic_DNA"/>
</dbReference>
<protein>
    <recommendedName>
        <fullName evidence="3">LemA protein</fullName>
    </recommendedName>
</protein>
<name>A0A1M5UEY9_9BACT</name>
<reference evidence="1 2" key="1">
    <citation type="submission" date="2016-11" db="EMBL/GenBank/DDBJ databases">
        <authorList>
            <person name="Jaros S."/>
            <person name="Januszkiewicz K."/>
            <person name="Wedrychowicz H."/>
        </authorList>
    </citation>
    <scope>NUCLEOTIDE SEQUENCE [LARGE SCALE GENOMIC DNA]</scope>
    <source>
        <strain evidence="1 2">DSM 24574</strain>
    </source>
</reference>
<evidence type="ECO:0008006" key="3">
    <source>
        <dbReference type="Google" id="ProtNLM"/>
    </source>
</evidence>
<evidence type="ECO:0000313" key="2">
    <source>
        <dbReference type="Proteomes" id="UP000184212"/>
    </source>
</evidence>
<dbReference type="STRING" id="947013.SAMN04488109_4640"/>
<evidence type="ECO:0000313" key="1">
    <source>
        <dbReference type="EMBL" id="SHH61500.1"/>
    </source>
</evidence>
<sequence>MRTVLPILLISCCGIALMNCGEKKADGPTTTFTKIDSLTDRYLSLQDSMLQSWNMMINDDNQKLKAMHNLLHELIVSTPDKRDVLSGYEEQLSQLYRLRYTQKSMGNADVVEEYDFASTSLINELITLTESKSEFTYNTTLQKLVDDIQQADQRVNNYREEYDFIASHYNQFLTRNKPDLREIAHSDSLEMKPLFQMVSVE</sequence>
<dbReference type="SUPFAM" id="SSF140478">
    <property type="entry name" value="LemA-like"/>
    <property type="match status" value="1"/>
</dbReference>
<proteinExistence type="predicted"/>